<evidence type="ECO:0000313" key="2">
    <source>
        <dbReference type="Proteomes" id="UP000224634"/>
    </source>
</evidence>
<dbReference type="OrthoDB" id="10265903at2759"/>
<dbReference type="Proteomes" id="UP000224634">
    <property type="component" value="Unassembled WGS sequence"/>
</dbReference>
<proteinExistence type="predicted"/>
<keyword evidence="2" id="KW-1185">Reference proteome</keyword>
<protein>
    <submittedName>
        <fullName evidence="1">Uncharacterized protein</fullName>
    </submittedName>
</protein>
<accession>A0A2B7XQM4</accession>
<dbReference type="EMBL" id="PDNA01000097">
    <property type="protein sequence ID" value="PGH14064.1"/>
    <property type="molecule type" value="Genomic_DNA"/>
</dbReference>
<reference evidence="1 2" key="1">
    <citation type="submission" date="2017-10" db="EMBL/GenBank/DDBJ databases">
        <title>Comparative genomics in systemic dimorphic fungi from Ajellomycetaceae.</title>
        <authorList>
            <person name="Munoz J.F."/>
            <person name="Mcewen J.G."/>
            <person name="Clay O.K."/>
            <person name="Cuomo C.A."/>
        </authorList>
    </citation>
    <scope>NUCLEOTIDE SEQUENCE [LARGE SCALE GENOMIC DNA]</scope>
    <source>
        <strain evidence="1 2">UAMH7299</strain>
    </source>
</reference>
<comment type="caution">
    <text evidence="1">The sequence shown here is derived from an EMBL/GenBank/DDBJ whole genome shotgun (WGS) entry which is preliminary data.</text>
</comment>
<dbReference type="AlphaFoldDB" id="A0A2B7XQM4"/>
<evidence type="ECO:0000313" key="1">
    <source>
        <dbReference type="EMBL" id="PGH14064.1"/>
    </source>
</evidence>
<sequence>MISSALSSLRRTLTPSFTRRISQSRILSSVSNFRSFSIVAAGRSTTRNGLLSRLSAAQGLVSQAVNGSVWLGQVRGMKTRSSVKRLCDGCKVGCFLPFFVLKD</sequence>
<name>A0A2B7XQM4_POLH7</name>
<gene>
    <name evidence="1" type="ORF">AJ80_06068</name>
</gene>
<organism evidence="1 2">
    <name type="scientific">Polytolypa hystricis (strain UAMH7299)</name>
    <dbReference type="NCBI Taxonomy" id="1447883"/>
    <lineage>
        <taxon>Eukaryota</taxon>
        <taxon>Fungi</taxon>
        <taxon>Dikarya</taxon>
        <taxon>Ascomycota</taxon>
        <taxon>Pezizomycotina</taxon>
        <taxon>Eurotiomycetes</taxon>
        <taxon>Eurotiomycetidae</taxon>
        <taxon>Onygenales</taxon>
        <taxon>Onygenales incertae sedis</taxon>
        <taxon>Polytolypa</taxon>
    </lineage>
</organism>
<dbReference type="STRING" id="1447883.A0A2B7XQM4"/>